<dbReference type="FunFam" id="1.10.579.10:FF:000002">
    <property type="entry name" value="Deoxyribodipyrimidine photolyase"/>
    <property type="match status" value="1"/>
</dbReference>
<dbReference type="GO" id="GO:0000719">
    <property type="term" value="P:photoreactive repair"/>
    <property type="evidence" value="ECO:0007669"/>
    <property type="project" value="TreeGrafter"/>
</dbReference>
<evidence type="ECO:0000259" key="15">
    <source>
        <dbReference type="PROSITE" id="PS51645"/>
    </source>
</evidence>
<dbReference type="EMBL" id="CP008746">
    <property type="protein sequence ID" value="AKJ40233.1"/>
    <property type="molecule type" value="Genomic_DNA"/>
</dbReference>
<dbReference type="PANTHER" id="PTHR10211:SF0">
    <property type="entry name" value="DEOXYRIBODIPYRIMIDINE PHOTO-LYASE"/>
    <property type="match status" value="1"/>
</dbReference>
<keyword evidence="11 16" id="KW-0456">Lyase</keyword>
<reference evidence="16 17" key="2">
    <citation type="journal article" date="2015" name="Stand. Genomic Sci.">
        <title>The complete genome sequence of the rumen methanogen Methanosarcina barkeri CM1.</title>
        <authorList>
            <person name="Lambie S.C."/>
            <person name="Kelly W.J."/>
            <person name="Leahy S.C."/>
            <person name="Li D."/>
            <person name="Reilly K."/>
            <person name="McAllister T.A."/>
            <person name="Valle E.R."/>
            <person name="Attwood G.T."/>
            <person name="Altermann E."/>
        </authorList>
    </citation>
    <scope>NUCLEOTIDE SEQUENCE [LARGE SCALE GENOMIC DNA]</scope>
    <source>
        <strain evidence="16 17">CM1</strain>
    </source>
</reference>
<dbReference type="AlphaFoldDB" id="A0A0G3CK17"/>
<dbReference type="InterPro" id="IPR036155">
    <property type="entry name" value="Crypto/Photolyase_N_sf"/>
</dbReference>
<evidence type="ECO:0000256" key="8">
    <source>
        <dbReference type="ARBA" id="ARBA00022991"/>
    </source>
</evidence>
<dbReference type="EC" id="4.1.99.3" evidence="3"/>
<evidence type="ECO:0000313" key="17">
    <source>
        <dbReference type="Proteomes" id="UP000035331"/>
    </source>
</evidence>
<evidence type="ECO:0000256" key="2">
    <source>
        <dbReference type="ARBA" id="ARBA00006409"/>
    </source>
</evidence>
<dbReference type="GO" id="GO:0003677">
    <property type="term" value="F:DNA binding"/>
    <property type="evidence" value="ECO:0007669"/>
    <property type="project" value="UniProtKB-KW"/>
</dbReference>
<dbReference type="FunFam" id="3.40.50.620:FF:000110">
    <property type="entry name" value="Deoxyribodipyrimidine photolyase"/>
    <property type="match status" value="1"/>
</dbReference>
<dbReference type="NCBIfam" id="TIGR00591">
    <property type="entry name" value="phr2"/>
    <property type="match status" value="1"/>
</dbReference>
<evidence type="ECO:0000256" key="14">
    <source>
        <dbReference type="ARBA" id="ARBA00053026"/>
    </source>
</evidence>
<dbReference type="GO" id="GO:0009650">
    <property type="term" value="P:UV protection"/>
    <property type="evidence" value="ECO:0007669"/>
    <property type="project" value="UniProtKB-ARBA"/>
</dbReference>
<comment type="cofactor">
    <cofactor evidence="1">
        <name>FAD</name>
        <dbReference type="ChEBI" id="CHEBI:57692"/>
    </cofactor>
</comment>
<keyword evidence="8" id="KW-0157">Chromophore</keyword>
<evidence type="ECO:0000256" key="10">
    <source>
        <dbReference type="ARBA" id="ARBA00023204"/>
    </source>
</evidence>
<gene>
    <name evidence="16" type="primary">phrB</name>
    <name evidence="16" type="ORF">MCM1_3246</name>
</gene>
<keyword evidence="10" id="KW-0234">DNA repair</keyword>
<evidence type="ECO:0000256" key="1">
    <source>
        <dbReference type="ARBA" id="ARBA00001974"/>
    </source>
</evidence>
<name>A0A0G3CK17_METBA</name>
<dbReference type="Pfam" id="PF00875">
    <property type="entry name" value="DNA_photolyase"/>
    <property type="match status" value="1"/>
</dbReference>
<keyword evidence="9" id="KW-0238">DNA-binding</keyword>
<keyword evidence="6" id="KW-0227">DNA damage</keyword>
<dbReference type="SUPFAM" id="SSF52425">
    <property type="entry name" value="Cryptochrome/photolyase, N-terminal domain"/>
    <property type="match status" value="1"/>
</dbReference>
<dbReference type="InterPro" id="IPR008148">
    <property type="entry name" value="DNA_photolyase_2"/>
</dbReference>
<evidence type="ECO:0000256" key="4">
    <source>
        <dbReference type="ARBA" id="ARBA00014046"/>
    </source>
</evidence>
<keyword evidence="7" id="KW-0274">FAD</keyword>
<comment type="catalytic activity">
    <reaction evidence="13">
        <text>cyclobutadipyrimidine (in DNA) = 2 pyrimidine residues (in DNA).</text>
        <dbReference type="EC" id="4.1.99.3"/>
    </reaction>
</comment>
<evidence type="ECO:0000256" key="7">
    <source>
        <dbReference type="ARBA" id="ARBA00022827"/>
    </source>
</evidence>
<comment type="cofactor">
    <cofactor evidence="14">
        <name>coenzyme F420-(gamma-Glu)n</name>
        <dbReference type="ChEBI" id="CHEBI:133980"/>
    </cofactor>
</comment>
<dbReference type="Gene3D" id="3.40.50.620">
    <property type="entry name" value="HUPs"/>
    <property type="match status" value="1"/>
</dbReference>
<dbReference type="PATRIC" id="fig|796385.3.peg.3953"/>
<protein>
    <recommendedName>
        <fullName evidence="4">Deoxyribodipyrimidine photo-lyase</fullName>
        <ecNumber evidence="3">4.1.99.3</ecNumber>
    </recommendedName>
    <alternativeName>
        <fullName evidence="12">DNA photolyase</fullName>
    </alternativeName>
</protein>
<dbReference type="Gene3D" id="1.25.40.80">
    <property type="match status" value="1"/>
</dbReference>
<evidence type="ECO:0000256" key="12">
    <source>
        <dbReference type="ARBA" id="ARBA00031671"/>
    </source>
</evidence>
<evidence type="ECO:0000256" key="13">
    <source>
        <dbReference type="ARBA" id="ARBA00033999"/>
    </source>
</evidence>
<sequence length="485" mass="56195">MSNTIFLFIPYVSSIYSGSQKPLMNPKRIRTILSGKPGKGPVAYWMSRDQRVEDNWALLFARKIALEADVPFFVVFCLVDGFLGAIRRQYEFMLRGLQEVEATLARKKIPFFFLRGDPEEEIPYFIEKHEIGTLVTDFSPLRIKRTWTKKVASGIKVPFFEVDAHNVVPCWEASKKQEYAAHTFRPKLLKLLPEFLTEYPELEANLEFPEIVMISGKSETFSEVQKSGFETRLPGEFLKEKAGFLPDIALFEAGETAARKVMAEFLTNKLDSYSTLRNDPTKDALSNLSPYLHFGQISAQRVALKVEKAKADLKSKRVFLDELLVRKELADNFCYYNPFYDSFDGFPEWAKKTLNSHRHDQKSHVFTLEELETGRTYDPLWNASQIELLSRGKMHSYMRMYWAKKILEWSESPEKALETAIYLNDKYELDGRDPNGYAGIAWSIGGVHDRAWKEREIFGKIRYMSYEGSNRKFDVKSYIEKYSAL</sequence>
<dbReference type="InterPro" id="IPR036134">
    <property type="entry name" value="Crypto/Photolyase_FAD-like_sf"/>
</dbReference>
<dbReference type="SUPFAM" id="SSF48173">
    <property type="entry name" value="Cryptochrome/photolyase FAD-binding domain"/>
    <property type="match status" value="1"/>
</dbReference>
<dbReference type="PROSITE" id="PS51645">
    <property type="entry name" value="PHR_CRY_ALPHA_BETA"/>
    <property type="match status" value="1"/>
</dbReference>
<keyword evidence="5" id="KW-0285">Flavoprotein</keyword>
<dbReference type="InterPro" id="IPR052219">
    <property type="entry name" value="Photolyase_Class-2"/>
</dbReference>
<evidence type="ECO:0000256" key="3">
    <source>
        <dbReference type="ARBA" id="ARBA00013149"/>
    </source>
</evidence>
<evidence type="ECO:0000256" key="9">
    <source>
        <dbReference type="ARBA" id="ARBA00023125"/>
    </source>
</evidence>
<evidence type="ECO:0000256" key="6">
    <source>
        <dbReference type="ARBA" id="ARBA00022763"/>
    </source>
</evidence>
<evidence type="ECO:0000256" key="5">
    <source>
        <dbReference type="ARBA" id="ARBA00022630"/>
    </source>
</evidence>
<organism evidence="16 17">
    <name type="scientific">Methanosarcina barkeri CM1</name>
    <dbReference type="NCBI Taxonomy" id="796385"/>
    <lineage>
        <taxon>Archaea</taxon>
        <taxon>Methanobacteriati</taxon>
        <taxon>Methanobacteriota</taxon>
        <taxon>Stenosarchaea group</taxon>
        <taxon>Methanomicrobia</taxon>
        <taxon>Methanosarcinales</taxon>
        <taxon>Methanosarcinaceae</taxon>
        <taxon>Methanosarcina</taxon>
    </lineage>
</organism>
<dbReference type="Gene3D" id="1.10.579.10">
    <property type="entry name" value="DNA Cyclobutane Dipyrimidine Photolyase, subunit A, domain 3"/>
    <property type="match status" value="1"/>
</dbReference>
<proteinExistence type="inferred from homology"/>
<dbReference type="InterPro" id="IPR014729">
    <property type="entry name" value="Rossmann-like_a/b/a_fold"/>
</dbReference>
<comment type="similarity">
    <text evidence="2">Belongs to the DNA photolyase class-2 family.</text>
</comment>
<feature type="domain" description="Photolyase/cryptochrome alpha/beta" evidence="15">
    <location>
        <begin position="40"/>
        <end position="170"/>
    </location>
</feature>
<reference evidence="17" key="1">
    <citation type="submission" date="2014-06" db="EMBL/GenBank/DDBJ databases">
        <title>The complete genome sequence of Methanosarcina barkeri CM1.</title>
        <authorList>
            <consortium name="Pastoral Greenhouse Gas Research Consortium"/>
            <person name="Lambie S.C."/>
            <person name="Leahy S.C."/>
            <person name="Kelly W.J."/>
            <person name="Li D."/>
            <person name="Reilly K."/>
            <person name="Attwood G.T."/>
            <person name="Altermann E."/>
        </authorList>
    </citation>
    <scope>NUCLEOTIDE SEQUENCE [LARGE SCALE GENOMIC DNA]</scope>
    <source>
        <strain evidence="17">CM1</strain>
    </source>
</reference>
<dbReference type="Proteomes" id="UP000035331">
    <property type="component" value="Chromosome"/>
</dbReference>
<evidence type="ECO:0000313" key="16">
    <source>
        <dbReference type="EMBL" id="AKJ40233.1"/>
    </source>
</evidence>
<dbReference type="PANTHER" id="PTHR10211">
    <property type="entry name" value="DEOXYRIBODIPYRIMIDINE PHOTOLYASE"/>
    <property type="match status" value="1"/>
</dbReference>
<dbReference type="FunFam" id="1.25.40.80:FF:000004">
    <property type="entry name" value="Deoxyribodipyrimidine photolyase"/>
    <property type="match status" value="1"/>
</dbReference>
<dbReference type="InterPro" id="IPR006050">
    <property type="entry name" value="DNA_photolyase_N"/>
</dbReference>
<evidence type="ECO:0000256" key="11">
    <source>
        <dbReference type="ARBA" id="ARBA00023239"/>
    </source>
</evidence>
<accession>A0A0G3CK17</accession>
<dbReference type="GO" id="GO:0003904">
    <property type="term" value="F:deoxyribodipyrimidine photo-lyase activity"/>
    <property type="evidence" value="ECO:0007669"/>
    <property type="project" value="UniProtKB-EC"/>
</dbReference>